<dbReference type="GO" id="GO:0005840">
    <property type="term" value="C:ribosome"/>
    <property type="evidence" value="ECO:0007669"/>
    <property type="project" value="UniProtKB-KW"/>
</dbReference>
<keyword evidence="4" id="KW-0687">Ribonucleoprotein</keyword>
<dbReference type="AlphaFoldDB" id="A0A7J7LJ34"/>
<comment type="similarity">
    <text evidence="2">Belongs to the eukaryotic ribosomal protein eS21 family.</text>
</comment>
<dbReference type="InterPro" id="IPR036291">
    <property type="entry name" value="NAD(P)-bd_dom_sf"/>
</dbReference>
<organism evidence="7 8">
    <name type="scientific">Kingdonia uniflora</name>
    <dbReference type="NCBI Taxonomy" id="39325"/>
    <lineage>
        <taxon>Eukaryota</taxon>
        <taxon>Viridiplantae</taxon>
        <taxon>Streptophyta</taxon>
        <taxon>Embryophyta</taxon>
        <taxon>Tracheophyta</taxon>
        <taxon>Spermatophyta</taxon>
        <taxon>Magnoliopsida</taxon>
        <taxon>Ranunculales</taxon>
        <taxon>Circaeasteraceae</taxon>
        <taxon>Kingdonia</taxon>
    </lineage>
</organism>
<proteinExistence type="inferred from homology"/>
<comment type="similarity">
    <text evidence="1">Belongs to the glutamate synthase family.</text>
</comment>
<dbReference type="Proteomes" id="UP000541444">
    <property type="component" value="Unassembled WGS sequence"/>
</dbReference>
<feature type="domain" description="Glutamate synthase central-N" evidence="6">
    <location>
        <begin position="64"/>
        <end position="128"/>
    </location>
</feature>
<evidence type="ECO:0000256" key="1">
    <source>
        <dbReference type="ARBA" id="ARBA00009716"/>
    </source>
</evidence>
<gene>
    <name evidence="7" type="ORF">GIB67_015133</name>
</gene>
<dbReference type="SUPFAM" id="SSF51395">
    <property type="entry name" value="FMN-linked oxidoreductases"/>
    <property type="match status" value="1"/>
</dbReference>
<evidence type="ECO:0000313" key="7">
    <source>
        <dbReference type="EMBL" id="KAF6142647.1"/>
    </source>
</evidence>
<reference evidence="7 8" key="1">
    <citation type="journal article" date="2020" name="IScience">
        <title>Genome Sequencing of the Endangered Kingdonia uniflora (Circaeasteraceae, Ranunculales) Reveals Potential Mechanisms of Evolutionary Specialization.</title>
        <authorList>
            <person name="Sun Y."/>
            <person name="Deng T."/>
            <person name="Zhang A."/>
            <person name="Moore M.J."/>
            <person name="Landis J.B."/>
            <person name="Lin N."/>
            <person name="Zhang H."/>
            <person name="Zhang X."/>
            <person name="Huang J."/>
            <person name="Zhang X."/>
            <person name="Sun H."/>
            <person name="Wang H."/>
        </authorList>
    </citation>
    <scope>NUCLEOTIDE SEQUENCE [LARGE SCALE GENOMIC DNA]</scope>
    <source>
        <strain evidence="7">TB1705</strain>
        <tissue evidence="7">Leaf</tissue>
    </source>
</reference>
<protein>
    <recommendedName>
        <fullName evidence="9">40S ribosomal protein S21</fullName>
    </recommendedName>
</protein>
<dbReference type="GO" id="GO:0006537">
    <property type="term" value="P:glutamate biosynthetic process"/>
    <property type="evidence" value="ECO:0007669"/>
    <property type="project" value="InterPro"/>
</dbReference>
<dbReference type="GO" id="GO:0003735">
    <property type="term" value="F:structural constituent of ribosome"/>
    <property type="evidence" value="ECO:0007669"/>
    <property type="project" value="InterPro"/>
</dbReference>
<dbReference type="Pfam" id="PF01249">
    <property type="entry name" value="Ribosomal_S21e"/>
    <property type="match status" value="1"/>
</dbReference>
<dbReference type="SUPFAM" id="SSF51735">
    <property type="entry name" value="NAD(P)-binding Rossmann-fold domains"/>
    <property type="match status" value="1"/>
</dbReference>
<comment type="caution">
    <text evidence="7">The sequence shown here is derived from an EMBL/GenBank/DDBJ whole genome shotgun (WGS) entry which is preliminary data.</text>
</comment>
<feature type="domain" description="Glutamate synthase" evidence="5">
    <location>
        <begin position="190"/>
        <end position="285"/>
    </location>
</feature>
<evidence type="ECO:0000256" key="4">
    <source>
        <dbReference type="ARBA" id="ARBA00023274"/>
    </source>
</evidence>
<dbReference type="Pfam" id="PF01645">
    <property type="entry name" value="Glu_synthase"/>
    <property type="match status" value="1"/>
</dbReference>
<dbReference type="Pfam" id="PF04898">
    <property type="entry name" value="Glu_syn_central"/>
    <property type="match status" value="1"/>
</dbReference>
<dbReference type="InterPro" id="IPR002932">
    <property type="entry name" value="Glu_synthdom"/>
</dbReference>
<dbReference type="GO" id="GO:0005829">
    <property type="term" value="C:cytosol"/>
    <property type="evidence" value="ECO:0007669"/>
    <property type="project" value="UniProtKB-ARBA"/>
</dbReference>
<evidence type="ECO:0000256" key="2">
    <source>
        <dbReference type="ARBA" id="ARBA00010228"/>
    </source>
</evidence>
<name>A0A7J7LJ34_9MAGN</name>
<evidence type="ECO:0000259" key="5">
    <source>
        <dbReference type="Pfam" id="PF01645"/>
    </source>
</evidence>
<dbReference type="GO" id="GO:1990904">
    <property type="term" value="C:ribonucleoprotein complex"/>
    <property type="evidence" value="ECO:0007669"/>
    <property type="project" value="UniProtKB-KW"/>
</dbReference>
<sequence>MQNEEGQNMDLYIPRKCSATNRLITSKDHASVQINVGHLNDNGLYNGEFTTFALCGFVRAQLREPREEHHFCTLVGFGVDSICPYLAVEAIWRLQIDGKIPPNSSGVFHSKEELVKKYFKASSDGMLKRCFSGTQSKVEGVTFEMLARDALSLHELAFPSRSLPPGSADANALPNPGDYHWRNGGEVHLNDPLAITKLQEATRENSVAAHKEYSKRIQELSKTCNLRGMLKFKEADVKIPLEEVELATEIVKRFCSGTMSYASISLEAYTTLAIAMNKIGGKSNTDLQKKLHSSLIEHWLITMEFTGEPKPSDDEMVTASVKAVTILSKDAVVNVGVDCISLYMIFMVMISYPKKKDPISCFHVCLMKGVESVSAMYFPEGIDIYFENVGGKMLDAVLLNMRTHGRIAVCGMISQYILEQYERVHNSFNTRLHSAVPDVANVSRALEMLTGVVFQRPLLIYAVKRQLHIRTIYESNLMEYDADKHLVVFLISWEAGERLDSLYSNRIIHRGMKPQNILTGVGCILKMTYVHHEKNSSKLDL</sequence>
<dbReference type="InterPro" id="IPR001931">
    <property type="entry name" value="Ribosomal_eS21"/>
</dbReference>
<dbReference type="Gene3D" id="3.20.20.70">
    <property type="entry name" value="Aldolase class I"/>
    <property type="match status" value="3"/>
</dbReference>
<accession>A0A7J7LJ34</accession>
<dbReference type="InterPro" id="IPR018279">
    <property type="entry name" value="Ribosomal_eS21_CS"/>
</dbReference>
<evidence type="ECO:0000313" key="8">
    <source>
        <dbReference type="Proteomes" id="UP000541444"/>
    </source>
</evidence>
<dbReference type="InterPro" id="IPR006982">
    <property type="entry name" value="Glu_synth_centr_N"/>
</dbReference>
<dbReference type="Gene3D" id="3.40.50.720">
    <property type="entry name" value="NAD(P)-binding Rossmann-like Domain"/>
    <property type="match status" value="1"/>
</dbReference>
<dbReference type="InterPro" id="IPR013785">
    <property type="entry name" value="Aldolase_TIM"/>
</dbReference>
<dbReference type="EMBL" id="JACGCM010002249">
    <property type="protein sequence ID" value="KAF6142647.1"/>
    <property type="molecule type" value="Genomic_DNA"/>
</dbReference>
<dbReference type="GO" id="GO:0006412">
    <property type="term" value="P:translation"/>
    <property type="evidence" value="ECO:0007669"/>
    <property type="project" value="InterPro"/>
</dbReference>
<evidence type="ECO:0000256" key="3">
    <source>
        <dbReference type="ARBA" id="ARBA00022980"/>
    </source>
</evidence>
<evidence type="ECO:0000259" key="6">
    <source>
        <dbReference type="Pfam" id="PF04898"/>
    </source>
</evidence>
<keyword evidence="8" id="KW-1185">Reference proteome</keyword>
<dbReference type="PANTHER" id="PTHR10442">
    <property type="entry name" value="40S RIBOSOMAL PROTEIN S21"/>
    <property type="match status" value="1"/>
</dbReference>
<dbReference type="PROSITE" id="PS00996">
    <property type="entry name" value="RIBOSOMAL_S21E"/>
    <property type="match status" value="1"/>
</dbReference>
<dbReference type="OrthoDB" id="5818216at2759"/>
<keyword evidence="3" id="KW-0689">Ribosomal protein</keyword>
<dbReference type="GO" id="GO:0015930">
    <property type="term" value="F:glutamate synthase activity"/>
    <property type="evidence" value="ECO:0007669"/>
    <property type="project" value="InterPro"/>
</dbReference>
<evidence type="ECO:0008006" key="9">
    <source>
        <dbReference type="Google" id="ProtNLM"/>
    </source>
</evidence>
<dbReference type="Gene3D" id="3.30.1230.20">
    <property type="match status" value="1"/>
</dbReference>
<dbReference type="InterPro" id="IPR038579">
    <property type="entry name" value="Ribosomal_eS21_sf"/>
</dbReference>